<evidence type="ECO:0000259" key="3">
    <source>
        <dbReference type="Pfam" id="PF00888"/>
    </source>
</evidence>
<evidence type="ECO:0000313" key="4">
    <source>
        <dbReference type="EMBL" id="KAK0420543.1"/>
    </source>
</evidence>
<dbReference type="Pfam" id="PF00888">
    <property type="entry name" value="Cullin"/>
    <property type="match status" value="1"/>
</dbReference>
<dbReference type="EMBL" id="JAUCMV010000002">
    <property type="protein sequence ID" value="KAK0420543.1"/>
    <property type="molecule type" value="Genomic_DNA"/>
</dbReference>
<reference evidence="4" key="1">
    <citation type="submission" date="2023-06" db="EMBL/GenBank/DDBJ databases">
        <title>Genomic analysis of the entomopathogenic nematode Steinernema hermaphroditum.</title>
        <authorList>
            <person name="Schwarz E.M."/>
            <person name="Heppert J.K."/>
            <person name="Baniya A."/>
            <person name="Schwartz H.T."/>
            <person name="Tan C.-H."/>
            <person name="Antoshechkin I."/>
            <person name="Sternberg P.W."/>
            <person name="Goodrich-Blair H."/>
            <person name="Dillman A.R."/>
        </authorList>
    </citation>
    <scope>NUCLEOTIDE SEQUENCE</scope>
    <source>
        <strain evidence="4">PS9179</strain>
        <tissue evidence="4">Whole animal</tissue>
    </source>
</reference>
<protein>
    <recommendedName>
        <fullName evidence="3">Cullin N-terminal domain-containing protein</fullName>
    </recommendedName>
</protein>
<sequence>MMAWNRSNGIEFDFSIFNNKSTFETNWPKIKPLVEKSVRTPEDIQVQEFMDLYSLVYKQCLSNWKILFDALTELLRELVTEKVVELGNLQGLEERHHEYNIAYERFKKAAVRIASGFSFFDNAGGITGPKKSTVHDHCMTIWKEEMFDKSYAAIMNSSPVKDVPIEESVHRMKKGLMKHVAYCMTTMSTLQLTTRRGSKEVAKLQSLRSNLKHNAWII</sequence>
<proteinExistence type="inferred from homology"/>
<dbReference type="Gene3D" id="1.20.1310.10">
    <property type="entry name" value="Cullin Repeats"/>
    <property type="match status" value="1"/>
</dbReference>
<keyword evidence="2" id="KW-0833">Ubl conjugation pathway</keyword>
<accession>A0AA39M4L0</accession>
<dbReference type="AlphaFoldDB" id="A0AA39M4L0"/>
<dbReference type="InterPro" id="IPR016159">
    <property type="entry name" value="Cullin_repeat-like_dom_sf"/>
</dbReference>
<comment type="caution">
    <text evidence="4">The sequence shown here is derived from an EMBL/GenBank/DDBJ whole genome shotgun (WGS) entry which is preliminary data.</text>
</comment>
<dbReference type="SUPFAM" id="SSF74788">
    <property type="entry name" value="Cullin repeat-like"/>
    <property type="match status" value="1"/>
</dbReference>
<dbReference type="GO" id="GO:0031625">
    <property type="term" value="F:ubiquitin protein ligase binding"/>
    <property type="evidence" value="ECO:0007669"/>
    <property type="project" value="InterPro"/>
</dbReference>
<feature type="domain" description="Cullin N-terminal" evidence="3">
    <location>
        <begin position="27"/>
        <end position="187"/>
    </location>
</feature>
<comment type="similarity">
    <text evidence="1">Belongs to the cullin family.</text>
</comment>
<evidence type="ECO:0000313" key="5">
    <source>
        <dbReference type="Proteomes" id="UP001175271"/>
    </source>
</evidence>
<dbReference type="Proteomes" id="UP001175271">
    <property type="component" value="Unassembled WGS sequence"/>
</dbReference>
<dbReference type="GO" id="GO:0006511">
    <property type="term" value="P:ubiquitin-dependent protein catabolic process"/>
    <property type="evidence" value="ECO:0007669"/>
    <property type="project" value="InterPro"/>
</dbReference>
<keyword evidence="5" id="KW-1185">Reference proteome</keyword>
<evidence type="ECO:0000256" key="2">
    <source>
        <dbReference type="ARBA" id="ARBA00022786"/>
    </source>
</evidence>
<gene>
    <name evidence="4" type="ORF">QR680_014748</name>
</gene>
<organism evidence="4 5">
    <name type="scientific">Steinernema hermaphroditum</name>
    <dbReference type="NCBI Taxonomy" id="289476"/>
    <lineage>
        <taxon>Eukaryota</taxon>
        <taxon>Metazoa</taxon>
        <taxon>Ecdysozoa</taxon>
        <taxon>Nematoda</taxon>
        <taxon>Chromadorea</taxon>
        <taxon>Rhabditida</taxon>
        <taxon>Tylenchina</taxon>
        <taxon>Panagrolaimomorpha</taxon>
        <taxon>Strongyloidoidea</taxon>
        <taxon>Steinernematidae</taxon>
        <taxon>Steinernema</taxon>
    </lineage>
</organism>
<evidence type="ECO:0000256" key="1">
    <source>
        <dbReference type="ARBA" id="ARBA00006019"/>
    </source>
</evidence>
<dbReference type="InterPro" id="IPR001373">
    <property type="entry name" value="Cullin_N"/>
</dbReference>
<name>A0AA39M4L0_9BILA</name>